<evidence type="ECO:0000313" key="3">
    <source>
        <dbReference type="Proteomes" id="UP001530315"/>
    </source>
</evidence>
<feature type="region of interest" description="Disordered" evidence="1">
    <location>
        <begin position="76"/>
        <end position="97"/>
    </location>
</feature>
<dbReference type="AlphaFoldDB" id="A0ABD3NJI5"/>
<dbReference type="Proteomes" id="UP001530315">
    <property type="component" value="Unassembled WGS sequence"/>
</dbReference>
<name>A0ABD3NJI5_9STRA</name>
<gene>
    <name evidence="2" type="ORF">ACHAW5_002768</name>
</gene>
<feature type="region of interest" description="Disordered" evidence="1">
    <location>
        <begin position="209"/>
        <end position="238"/>
    </location>
</feature>
<accession>A0ABD3NJI5</accession>
<proteinExistence type="predicted"/>
<evidence type="ECO:0000313" key="2">
    <source>
        <dbReference type="EMBL" id="KAL3775207.1"/>
    </source>
</evidence>
<reference evidence="2 3" key="1">
    <citation type="submission" date="2024-10" db="EMBL/GenBank/DDBJ databases">
        <title>Updated reference genomes for cyclostephanoid diatoms.</title>
        <authorList>
            <person name="Roberts W.R."/>
            <person name="Alverson A.J."/>
        </authorList>
    </citation>
    <scope>NUCLEOTIDE SEQUENCE [LARGE SCALE GENOMIC DNA]</scope>
    <source>
        <strain evidence="2 3">AJA276-08</strain>
    </source>
</reference>
<keyword evidence="3" id="KW-1185">Reference proteome</keyword>
<evidence type="ECO:0000256" key="1">
    <source>
        <dbReference type="SAM" id="MobiDB-lite"/>
    </source>
</evidence>
<dbReference type="EMBL" id="JALLAZ020001425">
    <property type="protein sequence ID" value="KAL3775207.1"/>
    <property type="molecule type" value="Genomic_DNA"/>
</dbReference>
<protein>
    <submittedName>
        <fullName evidence="2">Uncharacterized protein</fullName>
    </submittedName>
</protein>
<sequence>MDDVQWQERISNLERELVSTKLELACAKSTIDSLEHQLAMKTSALLRATCSESPCADGAVNDLRSLRSNIIEVPSSNPFSRKKSGDELSLQRPRKAPHTNKIINPGSCASALNLFTEIVAPLHPSTEFDSRCEDALTLRRHTNTIRSDRLNPNSCASGLNLLELLGLPLRTSSMTSLSSSMSRKASNDIALLVDYRGRLSASSFSGRRRVGSRNNARLGDNCRTQGSANKNADWGELK</sequence>
<organism evidence="2 3">
    <name type="scientific">Stephanodiscus triporus</name>
    <dbReference type="NCBI Taxonomy" id="2934178"/>
    <lineage>
        <taxon>Eukaryota</taxon>
        <taxon>Sar</taxon>
        <taxon>Stramenopiles</taxon>
        <taxon>Ochrophyta</taxon>
        <taxon>Bacillariophyta</taxon>
        <taxon>Coscinodiscophyceae</taxon>
        <taxon>Thalassiosirophycidae</taxon>
        <taxon>Stephanodiscales</taxon>
        <taxon>Stephanodiscaceae</taxon>
        <taxon>Stephanodiscus</taxon>
    </lineage>
</organism>
<comment type="caution">
    <text evidence="2">The sequence shown here is derived from an EMBL/GenBank/DDBJ whole genome shotgun (WGS) entry which is preliminary data.</text>
</comment>